<dbReference type="InParanoid" id="A0A7G1G6R6"/>
<dbReference type="PROSITE" id="PS51006">
    <property type="entry name" value="PABS_2"/>
    <property type="match status" value="1"/>
</dbReference>
<dbReference type="SUPFAM" id="SSF53335">
    <property type="entry name" value="S-adenosyl-L-methionine-dependent methyltransferases"/>
    <property type="match status" value="1"/>
</dbReference>
<dbReference type="UniPathway" id="UPA00248">
    <property type="reaction ID" value="UER00314"/>
</dbReference>
<comment type="catalytic activity">
    <reaction evidence="4">
        <text>S-adenosyl 3-(methylsulfanyl)propylamine + putrescine = S-methyl-5'-thioadenosine + spermidine + H(+)</text>
        <dbReference type="Rhea" id="RHEA:12721"/>
        <dbReference type="ChEBI" id="CHEBI:15378"/>
        <dbReference type="ChEBI" id="CHEBI:17509"/>
        <dbReference type="ChEBI" id="CHEBI:57443"/>
        <dbReference type="ChEBI" id="CHEBI:57834"/>
        <dbReference type="ChEBI" id="CHEBI:326268"/>
        <dbReference type="EC" id="2.5.1.16"/>
    </reaction>
</comment>
<evidence type="ECO:0000313" key="8">
    <source>
        <dbReference type="Proteomes" id="UP000516361"/>
    </source>
</evidence>
<dbReference type="HAMAP" id="MF_00198">
    <property type="entry name" value="Spermidine_synth"/>
    <property type="match status" value="1"/>
</dbReference>
<evidence type="ECO:0000256" key="3">
    <source>
        <dbReference type="ARBA" id="ARBA00023115"/>
    </source>
</evidence>
<dbReference type="CDD" id="cd02440">
    <property type="entry name" value="AdoMet_MTases"/>
    <property type="match status" value="1"/>
</dbReference>
<feature type="binding site" evidence="4">
    <location>
        <position position="108"/>
    </location>
    <ligand>
        <name>S-methyl-5'-thioadenosine</name>
        <dbReference type="ChEBI" id="CHEBI:17509"/>
    </ligand>
</feature>
<evidence type="ECO:0000313" key="7">
    <source>
        <dbReference type="EMBL" id="BBE31875.1"/>
    </source>
</evidence>
<dbReference type="Gene3D" id="2.30.140.10">
    <property type="entry name" value="Spermidine synthase, tetramerisation domain"/>
    <property type="match status" value="1"/>
</dbReference>
<keyword evidence="8" id="KW-1185">Reference proteome</keyword>
<feature type="binding site" evidence="4">
    <location>
        <position position="88"/>
    </location>
    <ligand>
        <name>spermidine</name>
        <dbReference type="ChEBI" id="CHEBI:57834"/>
    </ligand>
</feature>
<dbReference type="FunCoup" id="A0A7G1G6R6">
    <property type="interactions" value="289"/>
</dbReference>
<dbReference type="PANTHER" id="PTHR11558">
    <property type="entry name" value="SPERMIDINE/SPERMINE SYNTHASE"/>
    <property type="match status" value="1"/>
</dbReference>
<name>A0A7G1G6R6_9BACT</name>
<feature type="binding site" evidence="4">
    <location>
        <position position="33"/>
    </location>
    <ligand>
        <name>S-methyl-5'-thioadenosine</name>
        <dbReference type="ChEBI" id="CHEBI:17509"/>
    </ligand>
</feature>
<dbReference type="KEGG" id="ocy:OSSY52_20160"/>
<dbReference type="NCBIfam" id="NF002010">
    <property type="entry name" value="PRK00811.1"/>
    <property type="match status" value="1"/>
</dbReference>
<gene>
    <name evidence="4 7" type="primary">speE</name>
    <name evidence="7" type="ORF">OSSY52_20160</name>
</gene>
<dbReference type="GO" id="GO:0008295">
    <property type="term" value="P:spermidine biosynthetic process"/>
    <property type="evidence" value="ECO:0007669"/>
    <property type="project" value="UniProtKB-UniRule"/>
</dbReference>
<keyword evidence="4" id="KW-0745">Spermidine biosynthesis</keyword>
<dbReference type="InterPro" id="IPR037163">
    <property type="entry name" value="Spermidine_synt_N_sf"/>
</dbReference>
<comment type="pathway">
    <text evidence="4">Amine and polyamine biosynthesis; spermidine biosynthesis; spermidine from putrescine: step 1/1.</text>
</comment>
<feature type="domain" description="PABS" evidence="6">
    <location>
        <begin position="3"/>
        <end position="238"/>
    </location>
</feature>
<evidence type="ECO:0000256" key="2">
    <source>
        <dbReference type="ARBA" id="ARBA00022679"/>
    </source>
</evidence>
<evidence type="ECO:0000256" key="5">
    <source>
        <dbReference type="PROSITE-ProRule" id="PRU00354"/>
    </source>
</evidence>
<comment type="similarity">
    <text evidence="1 4">Belongs to the spermidine/spermine synthase family.</text>
</comment>
<keyword evidence="2 4" id="KW-0808">Transferase</keyword>
<comment type="subunit">
    <text evidence="4">Homodimer or homotetramer.</text>
</comment>
<feature type="binding site" evidence="4">
    <location>
        <begin position="139"/>
        <end position="140"/>
    </location>
    <ligand>
        <name>S-methyl-5'-thioadenosine</name>
        <dbReference type="ChEBI" id="CHEBI:17509"/>
    </ligand>
</feature>
<organism evidence="7 8">
    <name type="scientific">Tepiditoga spiralis</name>
    <dbReference type="NCBI Taxonomy" id="2108365"/>
    <lineage>
        <taxon>Bacteria</taxon>
        <taxon>Thermotogati</taxon>
        <taxon>Thermotogota</taxon>
        <taxon>Thermotogae</taxon>
        <taxon>Petrotogales</taxon>
        <taxon>Petrotogaceae</taxon>
        <taxon>Tepiditoga</taxon>
    </lineage>
</organism>
<dbReference type="EMBL" id="AP018712">
    <property type="protein sequence ID" value="BBE31875.1"/>
    <property type="molecule type" value="Genomic_DNA"/>
</dbReference>
<keyword evidence="3 4" id="KW-0620">Polyamine biosynthesis</keyword>
<dbReference type="RefSeq" id="WP_190614705.1">
    <property type="nucleotide sequence ID" value="NZ_AP018712.1"/>
</dbReference>
<evidence type="ECO:0000256" key="4">
    <source>
        <dbReference type="HAMAP-Rule" id="MF_00198"/>
    </source>
</evidence>
<comment type="caution">
    <text evidence="4">Lacks conserved residue(s) required for the propagation of feature annotation.</text>
</comment>
<dbReference type="PANTHER" id="PTHR11558:SF11">
    <property type="entry name" value="SPERMIDINE SYNTHASE"/>
    <property type="match status" value="1"/>
</dbReference>
<dbReference type="NCBIfam" id="TIGR00417">
    <property type="entry name" value="speE"/>
    <property type="match status" value="1"/>
</dbReference>
<comment type="function">
    <text evidence="4">Catalyzes the irreversible transfer of a propylamine group from the amino donor S-adenosylmethioninamine (decarboxy-AdoMet) to putrescine (1,4-diaminobutane) to yield spermidine.</text>
</comment>
<feature type="binding site" evidence="4">
    <location>
        <begin position="157"/>
        <end position="160"/>
    </location>
    <ligand>
        <name>spermidine</name>
        <dbReference type="ChEBI" id="CHEBI:57834"/>
    </ligand>
</feature>
<dbReference type="InterPro" id="IPR001045">
    <property type="entry name" value="Spermi_synthase"/>
</dbReference>
<evidence type="ECO:0000259" key="6">
    <source>
        <dbReference type="PROSITE" id="PS51006"/>
    </source>
</evidence>
<reference evidence="7 8" key="1">
    <citation type="submission" date="2018-06" db="EMBL/GenBank/DDBJ databases">
        <title>Genome sequencing of Oceanotoga sp. sy52.</title>
        <authorList>
            <person name="Mori K."/>
        </authorList>
    </citation>
    <scope>NUCLEOTIDE SEQUENCE [LARGE SCALE GENOMIC DNA]</scope>
    <source>
        <strain evidence="8">sy52</strain>
    </source>
</reference>
<dbReference type="InterPro" id="IPR035246">
    <property type="entry name" value="Spermidine_synt_N"/>
</dbReference>
<dbReference type="Gene3D" id="3.40.50.150">
    <property type="entry name" value="Vaccinia Virus protein VP39"/>
    <property type="match status" value="1"/>
</dbReference>
<dbReference type="Proteomes" id="UP000516361">
    <property type="component" value="Chromosome"/>
</dbReference>
<dbReference type="InterPro" id="IPR029063">
    <property type="entry name" value="SAM-dependent_MTases_sf"/>
</dbReference>
<feature type="binding site" evidence="4">
    <location>
        <position position="64"/>
    </location>
    <ligand>
        <name>spermidine</name>
        <dbReference type="ChEBI" id="CHEBI:57834"/>
    </ligand>
</feature>
<proteinExistence type="inferred from homology"/>
<dbReference type="EC" id="2.5.1.16" evidence="4"/>
<evidence type="ECO:0000256" key="1">
    <source>
        <dbReference type="ARBA" id="ARBA00007867"/>
    </source>
</evidence>
<accession>A0A7G1G6R6</accession>
<sequence>MNHLRFEEYNIGNNSGIFFTIDKFLYSTQSKYQRIDVFETPEFGRVFTLDGLTMTRESDEFIYHEMITHVPMFIHPNPKNVLIIGGGDGGTSREVLKHPSVENVIMCEIDSDVVNVAKEFLPTTSCEFDNPKLKIICEDGSKLIKKYKDYFDVIIIDSTDPTEGQGGLLFTEEFYKDCYEAMTENGVFSAETEDPFLHKKWLKLAYNRISNVFNVSNLYMGYVPQYPPGTWTWTFASKGLDPIKDFNPEKIKAFESELKYYNESIHIASFALPNFVKELINIK</sequence>
<protein>
    <recommendedName>
        <fullName evidence="4">Polyamine aminopropyltransferase</fullName>
    </recommendedName>
    <alternativeName>
        <fullName evidence="4">Putrescine aminopropyltransferase</fullName>
        <shortName evidence="4">PAPT</shortName>
    </alternativeName>
    <alternativeName>
        <fullName evidence="4">Spermidine synthase</fullName>
        <shortName evidence="4">SPDS</shortName>
        <shortName evidence="4">SPDSY</shortName>
        <ecNumber evidence="4">2.5.1.16</ecNumber>
    </alternativeName>
</protein>
<dbReference type="Pfam" id="PF01564">
    <property type="entry name" value="Spermine_synth"/>
    <property type="match status" value="1"/>
</dbReference>
<dbReference type="GO" id="GO:0004766">
    <property type="term" value="F:spermidine synthase activity"/>
    <property type="evidence" value="ECO:0007669"/>
    <property type="project" value="UniProtKB-UniRule"/>
</dbReference>
<dbReference type="Pfam" id="PF17284">
    <property type="entry name" value="Spermine_synt_N"/>
    <property type="match status" value="1"/>
</dbReference>
<dbReference type="GO" id="GO:0005829">
    <property type="term" value="C:cytosol"/>
    <property type="evidence" value="ECO:0007669"/>
    <property type="project" value="TreeGrafter"/>
</dbReference>
<feature type="active site" description="Proton acceptor" evidence="4 5">
    <location>
        <position position="157"/>
    </location>
</feature>
<dbReference type="AlphaFoldDB" id="A0A7G1G6R6"/>
<dbReference type="InterPro" id="IPR030374">
    <property type="entry name" value="PABS"/>
</dbReference>